<feature type="transmembrane region" description="Helical" evidence="5">
    <location>
        <begin position="62"/>
        <end position="86"/>
    </location>
</feature>
<dbReference type="Gene3D" id="1.20.120.1630">
    <property type="match status" value="1"/>
</dbReference>
<keyword evidence="4 5" id="KW-0472">Membrane</keyword>
<comment type="subcellular location">
    <subcellularLocation>
        <location evidence="1">Membrane</location>
        <topology evidence="1">Multi-pass membrane protein</topology>
    </subcellularLocation>
</comment>
<evidence type="ECO:0000256" key="5">
    <source>
        <dbReference type="SAM" id="Phobius"/>
    </source>
</evidence>
<keyword evidence="8" id="KW-1185">Reference proteome</keyword>
<keyword evidence="3 5" id="KW-1133">Transmembrane helix</keyword>
<gene>
    <name evidence="7" type="ORF">FHS87_001209</name>
</gene>
<sequence>MTALLLAAVLWIGLHVGIAGTSARAALVRRLGEGGFRGAFSIASAIAITLLVLAWRNAGTVPLWAVPPAIGWVLVAVMLPSFILFAGSLMARNPTSVGQNAALSAEPRGVLRITRHPMLWAFALWGAVHVIGNGDSASLVFFGAFLLTAALGMPSLDAKVAARDPSAWAGFASRTSLLPFGAVAAGRNRIAWRELALPALVGLVAWAAMLHFHPAIFGVSPIPR</sequence>
<dbReference type="Proteomes" id="UP000580654">
    <property type="component" value="Unassembled WGS sequence"/>
</dbReference>
<evidence type="ECO:0000256" key="1">
    <source>
        <dbReference type="ARBA" id="ARBA00004141"/>
    </source>
</evidence>
<proteinExistence type="predicted"/>
<keyword evidence="2 5" id="KW-0812">Transmembrane</keyword>
<evidence type="ECO:0000256" key="2">
    <source>
        <dbReference type="ARBA" id="ARBA00022692"/>
    </source>
</evidence>
<evidence type="ECO:0000256" key="4">
    <source>
        <dbReference type="ARBA" id="ARBA00023136"/>
    </source>
</evidence>
<comment type="caution">
    <text evidence="7">The sequence shown here is derived from an EMBL/GenBank/DDBJ whole genome shotgun (WGS) entry which is preliminary data.</text>
</comment>
<evidence type="ECO:0000313" key="8">
    <source>
        <dbReference type="Proteomes" id="UP000580654"/>
    </source>
</evidence>
<evidence type="ECO:0000259" key="6">
    <source>
        <dbReference type="Pfam" id="PF07298"/>
    </source>
</evidence>
<organism evidence="7 8">
    <name type="scientific">Muricoccus pecuniae</name>
    <dbReference type="NCBI Taxonomy" id="693023"/>
    <lineage>
        <taxon>Bacteria</taxon>
        <taxon>Pseudomonadati</taxon>
        <taxon>Pseudomonadota</taxon>
        <taxon>Alphaproteobacteria</taxon>
        <taxon>Acetobacterales</taxon>
        <taxon>Roseomonadaceae</taxon>
        <taxon>Muricoccus</taxon>
    </lineage>
</organism>
<feature type="transmembrane region" description="Helical" evidence="5">
    <location>
        <begin position="35"/>
        <end position="55"/>
    </location>
</feature>
<dbReference type="RefSeq" id="WP_184514912.1">
    <property type="nucleotide sequence ID" value="NZ_JACIJD010000004.1"/>
</dbReference>
<reference evidence="7 8" key="1">
    <citation type="submission" date="2020-08" db="EMBL/GenBank/DDBJ databases">
        <title>Genomic Encyclopedia of Type Strains, Phase IV (KMG-IV): sequencing the most valuable type-strain genomes for metagenomic binning, comparative biology and taxonomic classification.</title>
        <authorList>
            <person name="Goeker M."/>
        </authorList>
    </citation>
    <scope>NUCLEOTIDE SEQUENCE [LARGE SCALE GENOMIC DNA]</scope>
    <source>
        <strain evidence="7 8">DSM 25622</strain>
    </source>
</reference>
<accession>A0A840YGY0</accession>
<dbReference type="EMBL" id="JACIJD010000004">
    <property type="protein sequence ID" value="MBB5693183.1"/>
    <property type="molecule type" value="Genomic_DNA"/>
</dbReference>
<dbReference type="AlphaFoldDB" id="A0A840YGY0"/>
<dbReference type="GO" id="GO:0016020">
    <property type="term" value="C:membrane"/>
    <property type="evidence" value="ECO:0007669"/>
    <property type="project" value="UniProtKB-SubCell"/>
</dbReference>
<evidence type="ECO:0000313" key="7">
    <source>
        <dbReference type="EMBL" id="MBB5693183.1"/>
    </source>
</evidence>
<feature type="domain" description="NnrU" evidence="6">
    <location>
        <begin position="4"/>
        <end position="221"/>
    </location>
</feature>
<evidence type="ECO:0000256" key="3">
    <source>
        <dbReference type="ARBA" id="ARBA00022989"/>
    </source>
</evidence>
<feature type="transmembrane region" description="Helical" evidence="5">
    <location>
        <begin position="197"/>
        <end position="217"/>
    </location>
</feature>
<name>A0A840YGY0_9PROT</name>
<dbReference type="Pfam" id="PF07298">
    <property type="entry name" value="NnrU"/>
    <property type="match status" value="1"/>
</dbReference>
<protein>
    <submittedName>
        <fullName evidence="7">Putative membrane protein</fullName>
    </submittedName>
</protein>
<dbReference type="InterPro" id="IPR009915">
    <property type="entry name" value="NnrU_dom"/>
</dbReference>